<dbReference type="Proteomes" id="UP000475117">
    <property type="component" value="Chromosome"/>
</dbReference>
<evidence type="ECO:0000256" key="1">
    <source>
        <dbReference type="ARBA" id="ARBA00023236"/>
    </source>
</evidence>
<dbReference type="InterPro" id="IPR001943">
    <property type="entry name" value="UVR_dom"/>
</dbReference>
<proteinExistence type="predicted"/>
<dbReference type="GO" id="GO:0008270">
    <property type="term" value="F:zinc ion binding"/>
    <property type="evidence" value="ECO:0007669"/>
    <property type="project" value="TreeGrafter"/>
</dbReference>
<name>A0A6B3L5C2_9BACT</name>
<dbReference type="Pfam" id="PF02151">
    <property type="entry name" value="UVR"/>
    <property type="match status" value="1"/>
</dbReference>
<evidence type="ECO:0000313" key="3">
    <source>
        <dbReference type="Proteomes" id="UP000475117"/>
    </source>
</evidence>
<dbReference type="EMBL" id="CP066776">
    <property type="protein sequence ID" value="QQL44896.1"/>
    <property type="molecule type" value="Genomic_DNA"/>
</dbReference>
<accession>A0A6B3L5C2</accession>
<reference evidence="2 3" key="1">
    <citation type="submission" date="2020-12" db="EMBL/GenBank/DDBJ databases">
        <title>Sulforoseuscoccus oceanibium gen. nov., sp. nov., a representative of the phylum Verrucomicrobia with special cytoplasmic membrane, and proposal of Sulforoseuscoccusaceae fam. nov.</title>
        <authorList>
            <person name="Xi F."/>
        </authorList>
    </citation>
    <scope>NUCLEOTIDE SEQUENCE [LARGE SCALE GENOMIC DNA]</scope>
    <source>
        <strain evidence="2 3">T37</strain>
    </source>
</reference>
<dbReference type="GO" id="GO:0050897">
    <property type="term" value="F:cobalt ion binding"/>
    <property type="evidence" value="ECO:0007669"/>
    <property type="project" value="TreeGrafter"/>
</dbReference>
<dbReference type="GO" id="GO:1990170">
    <property type="term" value="P:stress response to cadmium ion"/>
    <property type="evidence" value="ECO:0007669"/>
    <property type="project" value="TreeGrafter"/>
</dbReference>
<keyword evidence="1" id="KW-0742">SOS response</keyword>
<dbReference type="GO" id="GO:0005507">
    <property type="term" value="F:copper ion binding"/>
    <property type="evidence" value="ECO:0007669"/>
    <property type="project" value="TreeGrafter"/>
</dbReference>
<dbReference type="AlphaFoldDB" id="A0A6B3L5C2"/>
<organism evidence="2 3">
    <name type="scientific">Sulfuriroseicoccus oceanibius</name>
    <dbReference type="NCBI Taxonomy" id="2707525"/>
    <lineage>
        <taxon>Bacteria</taxon>
        <taxon>Pseudomonadati</taxon>
        <taxon>Verrucomicrobiota</taxon>
        <taxon>Verrucomicrobiia</taxon>
        <taxon>Verrucomicrobiales</taxon>
        <taxon>Verrucomicrobiaceae</taxon>
        <taxon>Sulfuriroseicoccus</taxon>
    </lineage>
</organism>
<dbReference type="PROSITE" id="PS50151">
    <property type="entry name" value="UVR"/>
    <property type="match status" value="1"/>
</dbReference>
<dbReference type="GO" id="GO:0009432">
    <property type="term" value="P:SOS response"/>
    <property type="evidence" value="ECO:0007669"/>
    <property type="project" value="UniProtKB-KW"/>
</dbReference>
<dbReference type="PIRSF" id="PIRSF015034">
    <property type="entry name" value="YacH"/>
    <property type="match status" value="1"/>
</dbReference>
<dbReference type="InterPro" id="IPR036876">
    <property type="entry name" value="UVR_dom_sf"/>
</dbReference>
<dbReference type="RefSeq" id="WP_164364735.1">
    <property type="nucleotide sequence ID" value="NZ_CP066776.1"/>
</dbReference>
<dbReference type="SUPFAM" id="SSF46600">
    <property type="entry name" value="C-terminal UvrC-binding domain of UvrB"/>
    <property type="match status" value="1"/>
</dbReference>
<dbReference type="GO" id="GO:0046870">
    <property type="term" value="F:cadmium ion binding"/>
    <property type="evidence" value="ECO:0007669"/>
    <property type="project" value="TreeGrafter"/>
</dbReference>
<dbReference type="PANTHER" id="PTHR38430:SF1">
    <property type="entry name" value="PROTEIN-ARGININE KINASE ACTIVATOR PROTEIN"/>
    <property type="match status" value="1"/>
</dbReference>
<keyword evidence="3" id="KW-1185">Reference proteome</keyword>
<dbReference type="PANTHER" id="PTHR38430">
    <property type="entry name" value="PROTEIN-ARGININE KINASE ACTIVATOR PROTEIN"/>
    <property type="match status" value="1"/>
</dbReference>
<keyword evidence="1" id="KW-0227">DNA damage</keyword>
<sequence>MKCDLCDEKATVFLTQIVDGKMQKVNLCETCAQDKGVTDPTGFALADLLFGFGNEEEVEIPGFEATECPSCGYPLEQLKKSGRLGCAKCYDAFAPSLQSLVKAMHKGVRHHGKVPSGAVMRRVLDERRQELEEELAKAIAEERYEDAARFRDQLTEVEATIAEGAADSDSSGKD</sequence>
<gene>
    <name evidence="2" type="ORF">G3M56_013625</name>
</gene>
<protein>
    <submittedName>
        <fullName evidence="2">UvrB/UvrC motif-containing protein</fullName>
    </submittedName>
</protein>
<evidence type="ECO:0000313" key="2">
    <source>
        <dbReference type="EMBL" id="QQL44896.1"/>
    </source>
</evidence>
<dbReference type="KEGG" id="soa:G3M56_013625"/>
<dbReference type="GO" id="GO:1990169">
    <property type="term" value="P:stress response to copper ion"/>
    <property type="evidence" value="ECO:0007669"/>
    <property type="project" value="TreeGrafter"/>
</dbReference>
<dbReference type="InterPro" id="IPR025542">
    <property type="entry name" value="YacH"/>
</dbReference>